<dbReference type="Proteomes" id="UP000784294">
    <property type="component" value="Unassembled WGS sequence"/>
</dbReference>
<name>A0A448WNV2_9PLAT</name>
<reference evidence="2" key="1">
    <citation type="submission" date="2018-11" db="EMBL/GenBank/DDBJ databases">
        <authorList>
            <consortium name="Pathogen Informatics"/>
        </authorList>
    </citation>
    <scope>NUCLEOTIDE SEQUENCE</scope>
</reference>
<evidence type="ECO:0000313" key="3">
    <source>
        <dbReference type="Proteomes" id="UP000784294"/>
    </source>
</evidence>
<proteinExistence type="predicted"/>
<keyword evidence="3" id="KW-1185">Reference proteome</keyword>
<feature type="transmembrane region" description="Helical" evidence="1">
    <location>
        <begin position="85"/>
        <end position="107"/>
    </location>
</feature>
<keyword evidence="1" id="KW-0472">Membrane</keyword>
<keyword evidence="1" id="KW-1133">Transmembrane helix</keyword>
<protein>
    <submittedName>
        <fullName evidence="2">Uncharacterized protein</fullName>
    </submittedName>
</protein>
<gene>
    <name evidence="2" type="ORF">PXEA_LOCUS9868</name>
</gene>
<comment type="caution">
    <text evidence="2">The sequence shown here is derived from an EMBL/GenBank/DDBJ whole genome shotgun (WGS) entry which is preliminary data.</text>
</comment>
<evidence type="ECO:0000256" key="1">
    <source>
        <dbReference type="SAM" id="Phobius"/>
    </source>
</evidence>
<sequence length="246" mass="28537">MRAFDLRSFCENLNHSTELKFVIRGQDWLFGDEKRALLPDAVDHSSGESGQRCHAIRIPVNNLITQKLHFFQPPWRHYQVSKIRLNHLLLSTVYAGIANILFFSFFLCQSLPASSGRCAVDELVDRLLDHVEPRMRDCFDRQSDKVGLFALSWSDTFFYNYFVEKHRQLGMHTHTHTHKKTLILSIQSVSKSVYFNDLYNLAFGSGYFIVCKLKSLRSLHANKCWFSRSLLVYTSCLSEAFGNEEI</sequence>
<organism evidence="2 3">
    <name type="scientific">Protopolystoma xenopodis</name>
    <dbReference type="NCBI Taxonomy" id="117903"/>
    <lineage>
        <taxon>Eukaryota</taxon>
        <taxon>Metazoa</taxon>
        <taxon>Spiralia</taxon>
        <taxon>Lophotrochozoa</taxon>
        <taxon>Platyhelminthes</taxon>
        <taxon>Monogenea</taxon>
        <taxon>Polyopisthocotylea</taxon>
        <taxon>Polystomatidea</taxon>
        <taxon>Polystomatidae</taxon>
        <taxon>Protopolystoma</taxon>
    </lineage>
</organism>
<evidence type="ECO:0000313" key="2">
    <source>
        <dbReference type="EMBL" id="VEL16428.1"/>
    </source>
</evidence>
<dbReference type="EMBL" id="CAAALY010028440">
    <property type="protein sequence ID" value="VEL16428.1"/>
    <property type="molecule type" value="Genomic_DNA"/>
</dbReference>
<dbReference type="AlphaFoldDB" id="A0A448WNV2"/>
<keyword evidence="1" id="KW-0812">Transmembrane</keyword>
<accession>A0A448WNV2</accession>